<dbReference type="GO" id="GO:0005886">
    <property type="term" value="C:plasma membrane"/>
    <property type="evidence" value="ECO:0007669"/>
    <property type="project" value="UniProtKB-SubCell"/>
</dbReference>
<evidence type="ECO:0000256" key="10">
    <source>
        <dbReference type="ARBA" id="ARBA00023136"/>
    </source>
</evidence>
<comment type="subcellular location">
    <subcellularLocation>
        <location evidence="1 11">Cell membrane</location>
        <topology evidence="1 11">Multi-pass membrane protein</topology>
    </subcellularLocation>
</comment>
<comment type="caution">
    <text evidence="13">The sequence shown here is derived from an EMBL/GenBank/DDBJ whole genome shotgun (WGS) entry which is preliminary data.</text>
</comment>
<proteinExistence type="inferred from homology"/>
<sequence>MSVTMTLVLLLQLAAALTMIGLILVQQGKGADMGTSLGSGSAGSLFGASGSANFLSRMTAVCATVFFAATLALALMASAGMQRAGSADDGSSVFENVPLVAPVETGPAAAIPGADSASGNTAPAAPASSGSSAVDAIPGAGADASPAASPAAAQAPAAAEQPGAAADAPAAGEESATPVQE</sequence>
<keyword evidence="14" id="KW-1185">Reference proteome</keyword>
<dbReference type="STRING" id="1610491.AAV94_09845"/>
<evidence type="ECO:0000256" key="8">
    <source>
        <dbReference type="ARBA" id="ARBA00022989"/>
    </source>
</evidence>
<comment type="function">
    <text evidence="11">Involved in protein export. Participates in an early event of protein translocation.</text>
</comment>
<evidence type="ECO:0000313" key="14">
    <source>
        <dbReference type="Proteomes" id="UP000050580"/>
    </source>
</evidence>
<keyword evidence="9 11" id="KW-0811">Translocation</keyword>
<evidence type="ECO:0000256" key="6">
    <source>
        <dbReference type="ARBA" id="ARBA00022692"/>
    </source>
</evidence>
<dbReference type="RefSeq" id="WP_046742157.1">
    <property type="nucleotide sequence ID" value="NZ_LBNQ01000030.1"/>
</dbReference>
<evidence type="ECO:0000256" key="5">
    <source>
        <dbReference type="ARBA" id="ARBA00022475"/>
    </source>
</evidence>
<dbReference type="PANTHER" id="PTHR34182">
    <property type="entry name" value="PROTEIN-EXPORT MEMBRANE PROTEIN SECG"/>
    <property type="match status" value="1"/>
</dbReference>
<evidence type="ECO:0000256" key="4">
    <source>
        <dbReference type="ARBA" id="ARBA00022448"/>
    </source>
</evidence>
<dbReference type="InterPro" id="IPR004692">
    <property type="entry name" value="SecG"/>
</dbReference>
<keyword evidence="7 11" id="KW-0653">Protein transport</keyword>
<keyword evidence="6 11" id="KW-0812">Transmembrane</keyword>
<dbReference type="Pfam" id="PF03840">
    <property type="entry name" value="SecG"/>
    <property type="match status" value="1"/>
</dbReference>
<dbReference type="PRINTS" id="PR01651">
    <property type="entry name" value="SECGEXPORT"/>
</dbReference>
<dbReference type="GO" id="GO:0043952">
    <property type="term" value="P:protein transport by the Sec complex"/>
    <property type="evidence" value="ECO:0007669"/>
    <property type="project" value="TreeGrafter"/>
</dbReference>
<dbReference type="GO" id="GO:0065002">
    <property type="term" value="P:intracellular protein transmembrane transport"/>
    <property type="evidence" value="ECO:0007669"/>
    <property type="project" value="TreeGrafter"/>
</dbReference>
<comment type="similarity">
    <text evidence="2 11">Belongs to the SecG family.</text>
</comment>
<evidence type="ECO:0000256" key="11">
    <source>
        <dbReference type="RuleBase" id="RU365087"/>
    </source>
</evidence>
<feature type="compositionally biased region" description="Low complexity" evidence="12">
    <location>
        <begin position="116"/>
        <end position="181"/>
    </location>
</feature>
<dbReference type="NCBIfam" id="TIGR00810">
    <property type="entry name" value="secG"/>
    <property type="match status" value="1"/>
</dbReference>
<keyword evidence="8 11" id="KW-1133">Transmembrane helix</keyword>
<evidence type="ECO:0000256" key="2">
    <source>
        <dbReference type="ARBA" id="ARBA00008445"/>
    </source>
</evidence>
<evidence type="ECO:0000256" key="1">
    <source>
        <dbReference type="ARBA" id="ARBA00004651"/>
    </source>
</evidence>
<keyword evidence="10 11" id="KW-0472">Membrane</keyword>
<comment type="caution">
    <text evidence="11">Lacks conserved residue(s) required for the propagation of feature annotation.</text>
</comment>
<protein>
    <recommendedName>
        <fullName evidence="3 11">Protein-export membrane protein SecG</fullName>
    </recommendedName>
</protein>
<dbReference type="PATRIC" id="fig|1610491.3.peg.2092"/>
<gene>
    <name evidence="13" type="ORF">AAV94_09845</name>
</gene>
<keyword evidence="4 11" id="KW-0813">Transport</keyword>
<dbReference type="AlphaFoldDB" id="A0A0U1PYI1"/>
<organism evidence="13 14">
    <name type="scientific">Lampropedia cohaerens</name>
    <dbReference type="NCBI Taxonomy" id="1610491"/>
    <lineage>
        <taxon>Bacteria</taxon>
        <taxon>Pseudomonadati</taxon>
        <taxon>Pseudomonadota</taxon>
        <taxon>Betaproteobacteria</taxon>
        <taxon>Burkholderiales</taxon>
        <taxon>Comamonadaceae</taxon>
        <taxon>Lampropedia</taxon>
    </lineage>
</organism>
<evidence type="ECO:0000256" key="9">
    <source>
        <dbReference type="ARBA" id="ARBA00023010"/>
    </source>
</evidence>
<keyword evidence="5 11" id="KW-1003">Cell membrane</keyword>
<dbReference type="GO" id="GO:0015450">
    <property type="term" value="F:protein-transporting ATPase activity"/>
    <property type="evidence" value="ECO:0007669"/>
    <property type="project" value="UniProtKB-UniRule"/>
</dbReference>
<name>A0A0U1PYI1_9BURK</name>
<feature type="transmembrane region" description="Helical" evidence="11">
    <location>
        <begin position="54"/>
        <end position="76"/>
    </location>
</feature>
<accession>A0A0U1PYI1</accession>
<dbReference type="OrthoDB" id="8566211at2"/>
<evidence type="ECO:0000256" key="7">
    <source>
        <dbReference type="ARBA" id="ARBA00022927"/>
    </source>
</evidence>
<dbReference type="PANTHER" id="PTHR34182:SF1">
    <property type="entry name" value="PROTEIN-EXPORT MEMBRANE PROTEIN SECG"/>
    <property type="match status" value="1"/>
</dbReference>
<evidence type="ECO:0000256" key="12">
    <source>
        <dbReference type="SAM" id="MobiDB-lite"/>
    </source>
</evidence>
<dbReference type="EMBL" id="LBNQ01000030">
    <property type="protein sequence ID" value="KKW67578.1"/>
    <property type="molecule type" value="Genomic_DNA"/>
</dbReference>
<reference evidence="13 14" key="1">
    <citation type="submission" date="2015-05" db="EMBL/GenBank/DDBJ databases">
        <title>Draft genome sequence of Lampropedia sp. CT6, isolated from the microbial mat of a hot water spring, located at Manikaran, India.</title>
        <authorList>
            <person name="Tripathi C."/>
            <person name="Rani P."/>
            <person name="Mahato N.K."/>
            <person name="Lal R."/>
        </authorList>
    </citation>
    <scope>NUCLEOTIDE SEQUENCE [LARGE SCALE GENOMIC DNA]</scope>
    <source>
        <strain evidence="13 14">CT6</strain>
    </source>
</reference>
<evidence type="ECO:0000313" key="13">
    <source>
        <dbReference type="EMBL" id="KKW67578.1"/>
    </source>
</evidence>
<feature type="region of interest" description="Disordered" evidence="12">
    <location>
        <begin position="111"/>
        <end position="181"/>
    </location>
</feature>
<dbReference type="GO" id="GO:0009306">
    <property type="term" value="P:protein secretion"/>
    <property type="evidence" value="ECO:0007669"/>
    <property type="project" value="UniProtKB-UniRule"/>
</dbReference>
<dbReference type="Proteomes" id="UP000050580">
    <property type="component" value="Unassembled WGS sequence"/>
</dbReference>
<evidence type="ECO:0000256" key="3">
    <source>
        <dbReference type="ARBA" id="ARBA00017876"/>
    </source>
</evidence>